<dbReference type="OrthoDB" id="348012at2759"/>
<evidence type="ECO:0008006" key="4">
    <source>
        <dbReference type="Google" id="ProtNLM"/>
    </source>
</evidence>
<evidence type="ECO:0000313" key="3">
    <source>
        <dbReference type="Proteomes" id="UP000030750"/>
    </source>
</evidence>
<evidence type="ECO:0000256" key="1">
    <source>
        <dbReference type="SAM" id="SignalP"/>
    </source>
</evidence>
<organism evidence="2 3">
    <name type="scientific">Eimeria brunetti</name>
    <dbReference type="NCBI Taxonomy" id="51314"/>
    <lineage>
        <taxon>Eukaryota</taxon>
        <taxon>Sar</taxon>
        <taxon>Alveolata</taxon>
        <taxon>Apicomplexa</taxon>
        <taxon>Conoidasida</taxon>
        <taxon>Coccidia</taxon>
        <taxon>Eucoccidiorida</taxon>
        <taxon>Eimeriorina</taxon>
        <taxon>Eimeriidae</taxon>
        <taxon>Eimeria</taxon>
    </lineage>
</organism>
<dbReference type="Proteomes" id="UP000030750">
    <property type="component" value="Unassembled WGS sequence"/>
</dbReference>
<protein>
    <recommendedName>
        <fullName evidence="4">SAG family member</fullName>
    </recommendedName>
</protein>
<proteinExistence type="predicted"/>
<keyword evidence="1" id="KW-0732">Signal</keyword>
<evidence type="ECO:0000313" key="2">
    <source>
        <dbReference type="EMBL" id="CDJ54098.1"/>
    </source>
</evidence>
<dbReference type="EMBL" id="HG713680">
    <property type="protein sequence ID" value="CDJ54098.1"/>
    <property type="molecule type" value="Genomic_DNA"/>
</dbReference>
<reference evidence="2" key="2">
    <citation type="submission" date="2013-10" db="EMBL/GenBank/DDBJ databases">
        <authorList>
            <person name="Aslett M."/>
        </authorList>
    </citation>
    <scope>NUCLEOTIDE SEQUENCE [LARGE SCALE GENOMIC DNA]</scope>
    <source>
        <strain evidence="2">Houghton</strain>
    </source>
</reference>
<dbReference type="VEuPathDB" id="ToxoDB:EBH_0079960"/>
<accession>U6LXV6</accession>
<keyword evidence="3" id="KW-1185">Reference proteome</keyword>
<dbReference type="AlphaFoldDB" id="U6LXV6"/>
<name>U6LXV6_9EIME</name>
<sequence length="128" mass="14308">MASFYKTAAAVCLLALCGLQSEAAAKKKFKFTVEEVKEEDYIYANFVRNGKLPTHISEVAKDQNLVQTLRGEVEEKETTTDQATCDALIKASNFKTMFHHAFEYASDASPDYRQLLQDALDKGLSAFK</sequence>
<gene>
    <name evidence="2" type="ORF">EBH_0079960</name>
</gene>
<feature type="chain" id="PRO_5004674293" description="SAG family member" evidence="1">
    <location>
        <begin position="26"/>
        <end position="128"/>
    </location>
</feature>
<feature type="signal peptide" evidence="1">
    <location>
        <begin position="1"/>
        <end position="25"/>
    </location>
</feature>
<reference evidence="2" key="1">
    <citation type="submission" date="2013-10" db="EMBL/GenBank/DDBJ databases">
        <title>Genomic analysis of the causative agents of coccidiosis in chickens.</title>
        <authorList>
            <person name="Reid A.J."/>
            <person name="Blake D."/>
            <person name="Billington K."/>
            <person name="Browne H."/>
            <person name="Dunn M."/>
            <person name="Hung S."/>
            <person name="Kawahara F."/>
            <person name="Miranda-Saavedra D."/>
            <person name="Mourier T."/>
            <person name="Nagra H."/>
            <person name="Otto T.D."/>
            <person name="Rawlings N."/>
            <person name="Sanchez A."/>
            <person name="Sanders M."/>
            <person name="Subramaniam C."/>
            <person name="Tay Y."/>
            <person name="Dear P."/>
            <person name="Doerig C."/>
            <person name="Gruber A."/>
            <person name="Parkinson J."/>
            <person name="Shirley M."/>
            <person name="Wan K.L."/>
            <person name="Berriman M."/>
            <person name="Tomley F."/>
            <person name="Pain A."/>
        </authorList>
    </citation>
    <scope>NUCLEOTIDE SEQUENCE [LARGE SCALE GENOMIC DNA]</scope>
    <source>
        <strain evidence="2">Houghton</strain>
    </source>
</reference>